<feature type="domain" description="SGNH hydrolase-type esterase" evidence="1">
    <location>
        <begin position="11"/>
        <end position="241"/>
    </location>
</feature>
<dbReference type="InterPro" id="IPR036514">
    <property type="entry name" value="SGNH_hydro_sf"/>
</dbReference>
<keyword evidence="3" id="KW-1185">Reference proteome</keyword>
<protein>
    <recommendedName>
        <fullName evidence="1">SGNH hydrolase-type esterase domain-containing protein</fullName>
    </recommendedName>
</protein>
<evidence type="ECO:0000313" key="3">
    <source>
        <dbReference type="Proteomes" id="UP000005143"/>
    </source>
</evidence>
<gene>
    <name evidence="2" type="ORF">PAI11_25040</name>
</gene>
<dbReference type="Pfam" id="PF13472">
    <property type="entry name" value="Lipase_GDSL_2"/>
    <property type="match status" value="1"/>
</dbReference>
<dbReference type="EMBL" id="AGUD01000207">
    <property type="protein sequence ID" value="EHN10652.1"/>
    <property type="molecule type" value="Genomic_DNA"/>
</dbReference>
<reference evidence="2 3" key="1">
    <citation type="journal article" date="2013" name="Biodegradation">
        <title>Quantitative proteomic analysis of ibuprofen-degrading Patulibacter sp. strain I11.</title>
        <authorList>
            <person name="Almeida B."/>
            <person name="Kjeldal H."/>
            <person name="Lolas I."/>
            <person name="Knudsen A.D."/>
            <person name="Carvalho G."/>
            <person name="Nielsen K.L."/>
            <person name="Barreto Crespo M.T."/>
            <person name="Stensballe A."/>
            <person name="Nielsen J.L."/>
        </authorList>
    </citation>
    <scope>NUCLEOTIDE SEQUENCE [LARGE SCALE GENOMIC DNA]</scope>
    <source>
        <strain evidence="2 3">I11</strain>
    </source>
</reference>
<dbReference type="Gene3D" id="3.40.50.1110">
    <property type="entry name" value="SGNH hydrolase"/>
    <property type="match status" value="1"/>
</dbReference>
<name>H0E6Q3_9ACTN</name>
<dbReference type="InterPro" id="IPR013830">
    <property type="entry name" value="SGNH_hydro"/>
</dbReference>
<organism evidence="2 3">
    <name type="scientific">Patulibacter medicamentivorans</name>
    <dbReference type="NCBI Taxonomy" id="1097667"/>
    <lineage>
        <taxon>Bacteria</taxon>
        <taxon>Bacillati</taxon>
        <taxon>Actinomycetota</taxon>
        <taxon>Thermoleophilia</taxon>
        <taxon>Solirubrobacterales</taxon>
        <taxon>Patulibacteraceae</taxon>
        <taxon>Patulibacter</taxon>
    </lineage>
</organism>
<proteinExistence type="predicted"/>
<evidence type="ECO:0000313" key="2">
    <source>
        <dbReference type="EMBL" id="EHN10652.1"/>
    </source>
</evidence>
<accession>H0E6Q3</accession>
<comment type="caution">
    <text evidence="2">The sequence shown here is derived from an EMBL/GenBank/DDBJ whole genome shotgun (WGS) entry which is preliminary data.</text>
</comment>
<dbReference type="Proteomes" id="UP000005143">
    <property type="component" value="Unassembled WGS sequence"/>
</dbReference>
<dbReference type="AlphaFoldDB" id="H0E6Q3"/>
<evidence type="ECO:0000259" key="1">
    <source>
        <dbReference type="Pfam" id="PF13472"/>
    </source>
</evidence>
<dbReference type="SUPFAM" id="SSF52266">
    <property type="entry name" value="SGNH hydrolase"/>
    <property type="match status" value="1"/>
</dbReference>
<sequence>MGVQPSLLGSGTETRQGYPRQFARQLRDGGEDVQLHELGCGAATSASVLSGGRPCAPDRDAPYANQDPTTSQVAYAEGLLSRLGDRRRVVLVDIGGNDVGACFSGGRVLPGCFAKAGAALRKNLDELLQRLRDAAPKVPIGVLNLYDPLLGLWDDHPEARPVLQREHRTFLREINRTIADAAARHDATLVDLADGMDQNVPFRASDSTRPRAVEAVCRLTWMCVRAPRVPDIHLRADGYRAAADAALRALRAQLPVRSDPSPRR</sequence>